<evidence type="ECO:0000313" key="1">
    <source>
        <dbReference type="EMBL" id="SMG58341.1"/>
    </source>
</evidence>
<reference evidence="1 2" key="1">
    <citation type="submission" date="2017-04" db="EMBL/GenBank/DDBJ databases">
        <authorList>
            <person name="Afonso C.L."/>
            <person name="Miller P.J."/>
            <person name="Scott M.A."/>
            <person name="Spackman E."/>
            <person name="Goraichik I."/>
            <person name="Dimitrov K.M."/>
            <person name="Suarez D.L."/>
            <person name="Swayne D.E."/>
        </authorList>
    </citation>
    <scope>NUCLEOTIDE SEQUENCE [LARGE SCALE GENOMIC DNA]</scope>
    <source>
        <strain evidence="1 2">11</strain>
    </source>
</reference>
<dbReference type="RefSeq" id="WP_176229009.1">
    <property type="nucleotide sequence ID" value="NZ_FXAZ01000009.1"/>
</dbReference>
<proteinExistence type="predicted"/>
<dbReference type="AlphaFoldDB" id="A0A1X7LWW3"/>
<evidence type="ECO:0000313" key="2">
    <source>
        <dbReference type="Proteomes" id="UP000193834"/>
    </source>
</evidence>
<keyword evidence="2" id="KW-1185">Reference proteome</keyword>
<accession>A0A1X7LWW3</accession>
<name>A0A1X7LWW3_9BACL</name>
<gene>
    <name evidence="1" type="ORF">SAMN06295960_4669</name>
</gene>
<dbReference type="STRING" id="1852522.SAMN06295960_4669"/>
<dbReference type="Proteomes" id="UP000193834">
    <property type="component" value="Unassembled WGS sequence"/>
</dbReference>
<protein>
    <submittedName>
        <fullName evidence="1">Uncharacterized protein</fullName>
    </submittedName>
</protein>
<organism evidence="1 2">
    <name type="scientific">Paenibacillus aquistagni</name>
    <dbReference type="NCBI Taxonomy" id="1852522"/>
    <lineage>
        <taxon>Bacteria</taxon>
        <taxon>Bacillati</taxon>
        <taxon>Bacillota</taxon>
        <taxon>Bacilli</taxon>
        <taxon>Bacillales</taxon>
        <taxon>Paenibacillaceae</taxon>
        <taxon>Paenibacillus</taxon>
    </lineage>
</organism>
<dbReference type="EMBL" id="FXAZ01000009">
    <property type="protein sequence ID" value="SMG58341.1"/>
    <property type="molecule type" value="Genomic_DNA"/>
</dbReference>
<sequence>MNDKEIAKEIIIKMIENDWIPRNEFPKATTVADCVAEAYKIILNAVKES</sequence>